<reference evidence="1 2" key="1">
    <citation type="journal article" date="2014" name="Genome Announc.">
        <title>Draft Genome Sequence of the Boron-Tolerant and Moderately Halotolerant Bacterium Gracilibacillus boraciitolerans JCM 21714T.</title>
        <authorList>
            <person name="Ahmed I."/>
            <person name="Oshima K."/>
            <person name="Suda W."/>
            <person name="Kitamura K."/>
            <person name="Iida T."/>
            <person name="Ohmori Y."/>
            <person name="Fujiwara T."/>
            <person name="Hattori M."/>
            <person name="Ohkuma M."/>
        </authorList>
    </citation>
    <scope>NUCLEOTIDE SEQUENCE [LARGE SCALE GENOMIC DNA]</scope>
    <source>
        <strain evidence="1 2">JCM 21714</strain>
    </source>
</reference>
<evidence type="ECO:0000313" key="2">
    <source>
        <dbReference type="Proteomes" id="UP000019102"/>
    </source>
</evidence>
<protein>
    <submittedName>
        <fullName evidence="1">Uncharacterized protein</fullName>
    </submittedName>
</protein>
<proteinExistence type="predicted"/>
<name>W4VPE8_9BACI</name>
<organism evidence="1 2">
    <name type="scientific">Gracilibacillus boraciitolerans JCM 21714</name>
    <dbReference type="NCBI Taxonomy" id="1298598"/>
    <lineage>
        <taxon>Bacteria</taxon>
        <taxon>Bacillati</taxon>
        <taxon>Bacillota</taxon>
        <taxon>Bacilli</taxon>
        <taxon>Bacillales</taxon>
        <taxon>Bacillaceae</taxon>
        <taxon>Gracilibacillus</taxon>
    </lineage>
</organism>
<dbReference type="Proteomes" id="UP000019102">
    <property type="component" value="Unassembled WGS sequence"/>
</dbReference>
<evidence type="ECO:0000313" key="1">
    <source>
        <dbReference type="EMBL" id="GAE94718.1"/>
    </source>
</evidence>
<dbReference type="EMBL" id="BAVS01000029">
    <property type="protein sequence ID" value="GAE94718.1"/>
    <property type="molecule type" value="Genomic_DNA"/>
</dbReference>
<sequence length="50" mass="5136">MDGQGITVIAPVAEKADPIMEAVAGIADIIHIADHIVTAKEAVTLEVANL</sequence>
<accession>W4VPE8</accession>
<dbReference type="AlphaFoldDB" id="W4VPE8"/>
<comment type="caution">
    <text evidence="1">The sequence shown here is derived from an EMBL/GenBank/DDBJ whole genome shotgun (WGS) entry which is preliminary data.</text>
</comment>
<keyword evidence="2" id="KW-1185">Reference proteome</keyword>
<gene>
    <name evidence="1" type="ORF">JCM21714_3902</name>
</gene>
<dbReference type="RefSeq" id="WP_158413529.1">
    <property type="nucleotide sequence ID" value="NZ_BAVS01000029.1"/>
</dbReference>